<feature type="transmembrane region" description="Helical" evidence="6">
    <location>
        <begin position="244"/>
        <end position="269"/>
    </location>
</feature>
<name>A0A919WCG6_9ACTN</name>
<gene>
    <name evidence="8" type="ORF">Ato02nite_094000</name>
</gene>
<dbReference type="InterPro" id="IPR020846">
    <property type="entry name" value="MFS_dom"/>
</dbReference>
<dbReference type="InterPro" id="IPR036259">
    <property type="entry name" value="MFS_trans_sf"/>
</dbReference>
<evidence type="ECO:0000259" key="7">
    <source>
        <dbReference type="PROSITE" id="PS50850"/>
    </source>
</evidence>
<dbReference type="Proteomes" id="UP000677082">
    <property type="component" value="Unassembled WGS sequence"/>
</dbReference>
<feature type="transmembrane region" description="Helical" evidence="6">
    <location>
        <begin position="123"/>
        <end position="141"/>
    </location>
</feature>
<evidence type="ECO:0000256" key="5">
    <source>
        <dbReference type="ARBA" id="ARBA00023136"/>
    </source>
</evidence>
<dbReference type="PANTHER" id="PTHR42718:SF9">
    <property type="entry name" value="MAJOR FACILITATOR SUPERFAMILY MULTIDRUG TRANSPORTER MFSC"/>
    <property type="match status" value="1"/>
</dbReference>
<feature type="transmembrane region" description="Helical" evidence="6">
    <location>
        <begin position="64"/>
        <end position="88"/>
    </location>
</feature>
<feature type="transmembrane region" description="Helical" evidence="6">
    <location>
        <begin position="184"/>
        <end position="202"/>
    </location>
</feature>
<feature type="transmembrane region" description="Helical" evidence="6">
    <location>
        <begin position="418"/>
        <end position="438"/>
    </location>
</feature>
<dbReference type="EMBL" id="BOQN01000152">
    <property type="protein sequence ID" value="GIM97607.1"/>
    <property type="molecule type" value="Genomic_DNA"/>
</dbReference>
<keyword evidence="3 6" id="KW-0812">Transmembrane</keyword>
<comment type="caution">
    <text evidence="8">The sequence shown here is derived from an EMBL/GenBank/DDBJ whole genome shotgun (WGS) entry which is preliminary data.</text>
</comment>
<accession>A0A919WCG6</accession>
<evidence type="ECO:0000256" key="4">
    <source>
        <dbReference type="ARBA" id="ARBA00022989"/>
    </source>
</evidence>
<dbReference type="GO" id="GO:0022857">
    <property type="term" value="F:transmembrane transporter activity"/>
    <property type="evidence" value="ECO:0007669"/>
    <property type="project" value="InterPro"/>
</dbReference>
<feature type="transmembrane region" description="Helical" evidence="6">
    <location>
        <begin position="34"/>
        <end position="52"/>
    </location>
</feature>
<feature type="transmembrane region" description="Helical" evidence="6">
    <location>
        <begin position="281"/>
        <end position="300"/>
    </location>
</feature>
<dbReference type="GO" id="GO:0005886">
    <property type="term" value="C:plasma membrane"/>
    <property type="evidence" value="ECO:0007669"/>
    <property type="project" value="UniProtKB-SubCell"/>
</dbReference>
<dbReference type="CDD" id="cd17321">
    <property type="entry name" value="MFS_MMR_MDR_like"/>
    <property type="match status" value="1"/>
</dbReference>
<dbReference type="Gene3D" id="1.20.1720.10">
    <property type="entry name" value="Multidrug resistance protein D"/>
    <property type="match status" value="1"/>
</dbReference>
<evidence type="ECO:0000313" key="9">
    <source>
        <dbReference type="Proteomes" id="UP000677082"/>
    </source>
</evidence>
<protein>
    <submittedName>
        <fullName evidence="8">MFS transporter</fullName>
    </submittedName>
</protein>
<dbReference type="InterPro" id="IPR011701">
    <property type="entry name" value="MFS"/>
</dbReference>
<evidence type="ECO:0000256" key="6">
    <source>
        <dbReference type="SAM" id="Phobius"/>
    </source>
</evidence>
<sequence>MCAAVITLQALVSAINLAIPQLAAGDLHPTGSQLVWIVDTYVLVFAAVLIPAGALGDRLGRKGVLLAGLLLFSAANLVSALAPTVAVLQAGRGLAGAAAALAQPATLALLLNDTRPERRPHAIALWTTALGLGGMAGNLIAGVVLRYWGWAALFAVFVPAALLLAAGIAAWVPRVPRHDANVDPISTVLLTGGLFALLYGIIEGPERGWGSGPVITGFVTGASLVTLFTAYARKARRPLLDPRVFAVPTVRAGAIGVAVGFFALFGLFFVNAQFLQDVKGYSTLVTGFATLPLALGMGLVTRRAVPLTERLGARAMIGSGLTIIAAGLLLLSTTDAATPYPLYAVYLFVMAVGMGACAPALTGGILAGLPPAQAGLGSGINSASRELGAALGIALIGTVLNEHHALRSAADFTAGMVTGYRILAGILALATVGVVLMWSDRRLVGREMQGVAN</sequence>
<proteinExistence type="predicted"/>
<evidence type="ECO:0000256" key="1">
    <source>
        <dbReference type="ARBA" id="ARBA00004651"/>
    </source>
</evidence>
<dbReference type="Gene3D" id="1.20.1250.20">
    <property type="entry name" value="MFS general substrate transporter like domains"/>
    <property type="match status" value="1"/>
</dbReference>
<dbReference type="AlphaFoldDB" id="A0A919WCG6"/>
<comment type="subcellular location">
    <subcellularLocation>
        <location evidence="1">Cell membrane</location>
        <topology evidence="1">Multi-pass membrane protein</topology>
    </subcellularLocation>
</comment>
<feature type="transmembrane region" description="Helical" evidence="6">
    <location>
        <begin position="387"/>
        <end position="406"/>
    </location>
</feature>
<feature type="transmembrane region" description="Helical" evidence="6">
    <location>
        <begin position="147"/>
        <end position="172"/>
    </location>
</feature>
<keyword evidence="5 6" id="KW-0472">Membrane</keyword>
<dbReference type="PROSITE" id="PS50850">
    <property type="entry name" value="MFS"/>
    <property type="match status" value="1"/>
</dbReference>
<reference evidence="8 9" key="1">
    <citation type="submission" date="2021-03" db="EMBL/GenBank/DDBJ databases">
        <title>Whole genome shotgun sequence of Actinoplanes toevensis NBRC 105298.</title>
        <authorList>
            <person name="Komaki H."/>
            <person name="Tamura T."/>
        </authorList>
    </citation>
    <scope>NUCLEOTIDE SEQUENCE [LARGE SCALE GENOMIC DNA]</scope>
    <source>
        <strain evidence="8 9">NBRC 105298</strain>
    </source>
</reference>
<organism evidence="8 9">
    <name type="scientific">Paractinoplanes toevensis</name>
    <dbReference type="NCBI Taxonomy" id="571911"/>
    <lineage>
        <taxon>Bacteria</taxon>
        <taxon>Bacillati</taxon>
        <taxon>Actinomycetota</taxon>
        <taxon>Actinomycetes</taxon>
        <taxon>Micromonosporales</taxon>
        <taxon>Micromonosporaceae</taxon>
        <taxon>Paractinoplanes</taxon>
    </lineage>
</organism>
<dbReference type="Pfam" id="PF07690">
    <property type="entry name" value="MFS_1"/>
    <property type="match status" value="1"/>
</dbReference>
<feature type="domain" description="Major facilitator superfamily (MFS) profile" evidence="7">
    <location>
        <begin position="1"/>
        <end position="442"/>
    </location>
</feature>
<dbReference type="SUPFAM" id="SSF103473">
    <property type="entry name" value="MFS general substrate transporter"/>
    <property type="match status" value="1"/>
</dbReference>
<feature type="transmembrane region" description="Helical" evidence="6">
    <location>
        <begin position="214"/>
        <end position="232"/>
    </location>
</feature>
<feature type="transmembrane region" description="Helical" evidence="6">
    <location>
        <begin position="343"/>
        <end position="366"/>
    </location>
</feature>
<evidence type="ECO:0000313" key="8">
    <source>
        <dbReference type="EMBL" id="GIM97607.1"/>
    </source>
</evidence>
<evidence type="ECO:0000256" key="2">
    <source>
        <dbReference type="ARBA" id="ARBA00022448"/>
    </source>
</evidence>
<feature type="transmembrane region" description="Helical" evidence="6">
    <location>
        <begin position="94"/>
        <end position="111"/>
    </location>
</feature>
<keyword evidence="4 6" id="KW-1133">Transmembrane helix</keyword>
<keyword evidence="9" id="KW-1185">Reference proteome</keyword>
<keyword evidence="2" id="KW-0813">Transport</keyword>
<evidence type="ECO:0000256" key="3">
    <source>
        <dbReference type="ARBA" id="ARBA00022692"/>
    </source>
</evidence>
<dbReference type="PANTHER" id="PTHR42718">
    <property type="entry name" value="MAJOR FACILITATOR SUPERFAMILY MULTIDRUG TRANSPORTER MFSC"/>
    <property type="match status" value="1"/>
</dbReference>
<feature type="transmembrane region" description="Helical" evidence="6">
    <location>
        <begin position="312"/>
        <end position="331"/>
    </location>
</feature>